<evidence type="ECO:0000256" key="2">
    <source>
        <dbReference type="ARBA" id="ARBA00022679"/>
    </source>
</evidence>
<dbReference type="EMBL" id="CAEZSM010000134">
    <property type="protein sequence ID" value="CAB4548300.1"/>
    <property type="molecule type" value="Genomic_DNA"/>
</dbReference>
<keyword evidence="6" id="KW-1015">Disulfide bond</keyword>
<sequence>MGRYIAVDLGATSGRVALVDTNSGTFDINVVHRFPHEVINNEDGAMRWDWEFILKESLVGIEKAAALGPVTSLAIDSWAVDYGFLDSSGKELLPIRSYRDPRNQVAFEATLAKYGKERIYQTTGIQFLSLNSIYQLMAAKEDPNYVGAAQFLLVPDFMNHALTGVASTEITNASTTQLLDTKSRTWDYELIELLGLRASLFPALHEPGSDLGVIRGHGPLDGIKVVATGSHDTASAVAGAPIENAEIEAYLSSGTWSLLGIESSVPFRGSDAFGINLTNELGVENTVRVLKNITGLWIFEECRRAWREEGFTPELTELISLAENSTFKSVIDPNNLLFATPGDMPHKVARFCRESNQPEPQTHGDYIRCIFISLALAYKKTLEEIEAVTGKKIGKIHILGGGSQIHLLNQMAADATGCVISAGPTESTLIGNVAMQAIASGEFSNLSEARNAIRKSLAPKLFTPQKH</sequence>
<evidence type="ECO:0000259" key="8">
    <source>
        <dbReference type="Pfam" id="PF00370"/>
    </source>
</evidence>
<dbReference type="InterPro" id="IPR018484">
    <property type="entry name" value="FGGY_N"/>
</dbReference>
<evidence type="ECO:0000256" key="6">
    <source>
        <dbReference type="ARBA" id="ARBA00023157"/>
    </source>
</evidence>
<dbReference type="SUPFAM" id="SSF53067">
    <property type="entry name" value="Actin-like ATPase domain"/>
    <property type="match status" value="2"/>
</dbReference>
<feature type="domain" description="Carbohydrate kinase FGGY N-terminal" evidence="8">
    <location>
        <begin position="4"/>
        <end position="239"/>
    </location>
</feature>
<keyword evidence="7" id="KW-0684">Rhamnose metabolism</keyword>
<comment type="similarity">
    <text evidence="1">Belongs to the FGGY kinase family.</text>
</comment>
<dbReference type="PANTHER" id="PTHR10196:SF93">
    <property type="entry name" value="L-RHAMNULOKINASE"/>
    <property type="match status" value="1"/>
</dbReference>
<proteinExistence type="inferred from homology"/>
<gene>
    <name evidence="10" type="ORF">UFOPK1438_00903</name>
</gene>
<organism evidence="10">
    <name type="scientific">freshwater metagenome</name>
    <dbReference type="NCBI Taxonomy" id="449393"/>
    <lineage>
        <taxon>unclassified sequences</taxon>
        <taxon>metagenomes</taxon>
        <taxon>ecological metagenomes</taxon>
    </lineage>
</organism>
<dbReference type="Gene3D" id="3.30.420.40">
    <property type="match status" value="2"/>
</dbReference>
<dbReference type="GO" id="GO:0008993">
    <property type="term" value="F:rhamnulokinase activity"/>
    <property type="evidence" value="ECO:0007669"/>
    <property type="project" value="InterPro"/>
</dbReference>
<dbReference type="InterPro" id="IPR043129">
    <property type="entry name" value="ATPase_NBD"/>
</dbReference>
<evidence type="ECO:0000256" key="7">
    <source>
        <dbReference type="ARBA" id="ARBA00023308"/>
    </source>
</evidence>
<evidence type="ECO:0000259" key="9">
    <source>
        <dbReference type="Pfam" id="PF02782"/>
    </source>
</evidence>
<reference evidence="10" key="1">
    <citation type="submission" date="2020-05" db="EMBL/GenBank/DDBJ databases">
        <authorList>
            <person name="Chiriac C."/>
            <person name="Salcher M."/>
            <person name="Ghai R."/>
            <person name="Kavagutti S V."/>
        </authorList>
    </citation>
    <scope>NUCLEOTIDE SEQUENCE</scope>
</reference>
<dbReference type="GO" id="GO:0004370">
    <property type="term" value="F:glycerol kinase activity"/>
    <property type="evidence" value="ECO:0007669"/>
    <property type="project" value="TreeGrafter"/>
</dbReference>
<name>A0A6J6CAA0_9ZZZZ</name>
<dbReference type="CDD" id="cd07771">
    <property type="entry name" value="ASKHA_NBD_FGGY_RhaB-like"/>
    <property type="match status" value="1"/>
</dbReference>
<dbReference type="InterPro" id="IPR013449">
    <property type="entry name" value="Rhamnulokinase"/>
</dbReference>
<evidence type="ECO:0000256" key="3">
    <source>
        <dbReference type="ARBA" id="ARBA00022741"/>
    </source>
</evidence>
<feature type="domain" description="Carbohydrate kinase FGGY C-terminal" evidence="9">
    <location>
        <begin position="249"/>
        <end position="439"/>
    </location>
</feature>
<keyword evidence="4" id="KW-0418">Kinase</keyword>
<dbReference type="InterPro" id="IPR018485">
    <property type="entry name" value="FGGY_C"/>
</dbReference>
<evidence type="ECO:0000256" key="5">
    <source>
        <dbReference type="ARBA" id="ARBA00022840"/>
    </source>
</evidence>
<evidence type="ECO:0000256" key="1">
    <source>
        <dbReference type="ARBA" id="ARBA00009156"/>
    </source>
</evidence>
<keyword evidence="3" id="KW-0547">Nucleotide-binding</keyword>
<dbReference type="Pfam" id="PF00370">
    <property type="entry name" value="FGGY_N"/>
    <property type="match status" value="1"/>
</dbReference>
<evidence type="ECO:0000313" key="10">
    <source>
        <dbReference type="EMBL" id="CAB4548300.1"/>
    </source>
</evidence>
<dbReference type="GO" id="GO:0006071">
    <property type="term" value="P:glycerol metabolic process"/>
    <property type="evidence" value="ECO:0007669"/>
    <property type="project" value="TreeGrafter"/>
</dbReference>
<dbReference type="GO" id="GO:0019301">
    <property type="term" value="P:rhamnose catabolic process"/>
    <property type="evidence" value="ECO:0007669"/>
    <property type="project" value="InterPro"/>
</dbReference>
<dbReference type="Pfam" id="PF02782">
    <property type="entry name" value="FGGY_C"/>
    <property type="match status" value="1"/>
</dbReference>
<evidence type="ECO:0000256" key="4">
    <source>
        <dbReference type="ARBA" id="ARBA00022777"/>
    </source>
</evidence>
<protein>
    <submittedName>
        <fullName evidence="10">Unannotated protein</fullName>
    </submittedName>
</protein>
<keyword evidence="5" id="KW-0067">ATP-binding</keyword>
<dbReference type="PANTHER" id="PTHR10196">
    <property type="entry name" value="SUGAR KINASE"/>
    <property type="match status" value="1"/>
</dbReference>
<keyword evidence="2" id="KW-0808">Transferase</keyword>
<dbReference type="AlphaFoldDB" id="A0A6J6CAA0"/>
<accession>A0A6J6CAA0</accession>
<dbReference type="GO" id="GO:0005829">
    <property type="term" value="C:cytosol"/>
    <property type="evidence" value="ECO:0007669"/>
    <property type="project" value="TreeGrafter"/>
</dbReference>
<dbReference type="GO" id="GO:0005524">
    <property type="term" value="F:ATP binding"/>
    <property type="evidence" value="ECO:0007669"/>
    <property type="project" value="UniProtKB-KW"/>
</dbReference>